<dbReference type="InterPro" id="IPR000582">
    <property type="entry name" value="Acyl-CoA-binding_protein"/>
</dbReference>
<organism evidence="5 6">
    <name type="scientific">Strigamia maritima</name>
    <name type="common">European centipede</name>
    <name type="synonym">Geophilus maritimus</name>
    <dbReference type="NCBI Taxonomy" id="126957"/>
    <lineage>
        <taxon>Eukaryota</taxon>
        <taxon>Metazoa</taxon>
        <taxon>Ecdysozoa</taxon>
        <taxon>Arthropoda</taxon>
        <taxon>Myriapoda</taxon>
        <taxon>Chilopoda</taxon>
        <taxon>Pleurostigmophora</taxon>
        <taxon>Geophilomorpha</taxon>
        <taxon>Linotaeniidae</taxon>
        <taxon>Strigamia</taxon>
    </lineage>
</organism>
<dbReference type="Gene3D" id="3.90.226.10">
    <property type="entry name" value="2-enoyl-CoA Hydratase, Chain A, domain 1"/>
    <property type="match status" value="1"/>
</dbReference>
<dbReference type="GO" id="GO:0005777">
    <property type="term" value="C:peroxisome"/>
    <property type="evidence" value="ECO:0007669"/>
    <property type="project" value="UniProtKB-SubCell"/>
</dbReference>
<evidence type="ECO:0000256" key="3">
    <source>
        <dbReference type="ARBA" id="ARBA00023235"/>
    </source>
</evidence>
<dbReference type="PhylomeDB" id="T1IX27"/>
<feature type="domain" description="ACB" evidence="4">
    <location>
        <begin position="46"/>
        <end position="131"/>
    </location>
</feature>
<dbReference type="eggNOG" id="KOG0817">
    <property type="taxonomic scope" value="Eukaryota"/>
</dbReference>
<dbReference type="CDD" id="cd06558">
    <property type="entry name" value="crotonase-like"/>
    <property type="match status" value="1"/>
</dbReference>
<dbReference type="STRING" id="126957.T1IX27"/>
<keyword evidence="2" id="KW-0576">Peroxisome</keyword>
<dbReference type="PROSITE" id="PS00880">
    <property type="entry name" value="ACB_1"/>
    <property type="match status" value="1"/>
</dbReference>
<dbReference type="eggNOG" id="KOG0016">
    <property type="taxonomic scope" value="Eukaryota"/>
</dbReference>
<reference evidence="5" key="2">
    <citation type="submission" date="2015-02" db="UniProtKB">
        <authorList>
            <consortium name="EnsemblMetazoa"/>
        </authorList>
    </citation>
    <scope>IDENTIFICATION</scope>
</reference>
<dbReference type="GO" id="GO:0000062">
    <property type="term" value="F:fatty-acyl-CoA binding"/>
    <property type="evidence" value="ECO:0007669"/>
    <property type="project" value="InterPro"/>
</dbReference>
<dbReference type="PANTHER" id="PTHR43684">
    <property type="match status" value="1"/>
</dbReference>
<dbReference type="Gene3D" id="1.10.12.10">
    <property type="entry name" value="Lyase 2-enoyl-coa Hydratase, Chain A, domain 2"/>
    <property type="match status" value="1"/>
</dbReference>
<dbReference type="PANTHER" id="PTHR43684:SF1">
    <property type="entry name" value="ENOYL-COA DELTA ISOMERASE 2"/>
    <property type="match status" value="1"/>
</dbReference>
<dbReference type="HOGENOM" id="CLU_009834_7_2_1"/>
<dbReference type="Gene3D" id="1.20.80.10">
    <property type="match status" value="1"/>
</dbReference>
<reference evidence="6" key="1">
    <citation type="submission" date="2011-05" db="EMBL/GenBank/DDBJ databases">
        <authorList>
            <person name="Richards S.R."/>
            <person name="Qu J."/>
            <person name="Jiang H."/>
            <person name="Jhangiani S.N."/>
            <person name="Agravi P."/>
            <person name="Goodspeed R."/>
            <person name="Gross S."/>
            <person name="Mandapat C."/>
            <person name="Jackson L."/>
            <person name="Mathew T."/>
            <person name="Pu L."/>
            <person name="Thornton R."/>
            <person name="Saada N."/>
            <person name="Wilczek-Boney K.B."/>
            <person name="Lee S."/>
            <person name="Kovar C."/>
            <person name="Wu Y."/>
            <person name="Scherer S.E."/>
            <person name="Worley K.C."/>
            <person name="Muzny D.M."/>
            <person name="Gibbs R."/>
        </authorList>
    </citation>
    <scope>NUCLEOTIDE SEQUENCE</scope>
    <source>
        <strain evidence="6">Brora</strain>
    </source>
</reference>
<dbReference type="EMBL" id="AFFK01020018">
    <property type="status" value="NOT_ANNOTATED_CDS"/>
    <property type="molecule type" value="Genomic_DNA"/>
</dbReference>
<keyword evidence="3" id="KW-0413">Isomerase</keyword>
<evidence type="ECO:0000256" key="1">
    <source>
        <dbReference type="ARBA" id="ARBA00004275"/>
    </source>
</evidence>
<evidence type="ECO:0000256" key="2">
    <source>
        <dbReference type="ARBA" id="ARBA00023140"/>
    </source>
</evidence>
<dbReference type="Proteomes" id="UP000014500">
    <property type="component" value="Unassembled WGS sequence"/>
</dbReference>
<dbReference type="FunFam" id="3.90.226.10:FF:000084">
    <property type="entry name" value="Enoyl-CoA delta isomerase 2, mitochondrial"/>
    <property type="match status" value="1"/>
</dbReference>
<dbReference type="InterPro" id="IPR022408">
    <property type="entry name" value="Acyl-CoA-binding_prot_CS"/>
</dbReference>
<dbReference type="AlphaFoldDB" id="T1IX27"/>
<dbReference type="GO" id="GO:0004165">
    <property type="term" value="F:delta(3)-delta(2)-enoyl-CoA isomerase activity"/>
    <property type="evidence" value="ECO:0007669"/>
    <property type="project" value="UniProtKB-ARBA"/>
</dbReference>
<proteinExistence type="predicted"/>
<evidence type="ECO:0000313" key="5">
    <source>
        <dbReference type="EnsemblMetazoa" id="SMAR005758-PA"/>
    </source>
</evidence>
<dbReference type="InterPro" id="IPR014352">
    <property type="entry name" value="FERM/acyl-CoA-bd_prot_sf"/>
</dbReference>
<accession>T1IX27</accession>
<dbReference type="OMA" id="CTPETYL"/>
<dbReference type="InterPro" id="IPR051053">
    <property type="entry name" value="ECH/Chromodomain_protein"/>
</dbReference>
<dbReference type="EnsemblMetazoa" id="SMAR005758-RA">
    <property type="protein sequence ID" value="SMAR005758-PA"/>
    <property type="gene ID" value="SMAR005758"/>
</dbReference>
<dbReference type="PRINTS" id="PR00689">
    <property type="entry name" value="ACOABINDINGP"/>
</dbReference>
<protein>
    <recommendedName>
        <fullName evidence="4">ACB domain-containing protein</fullName>
    </recommendedName>
</protein>
<dbReference type="SUPFAM" id="SSF47027">
    <property type="entry name" value="Acyl-CoA binding protein"/>
    <property type="match status" value="1"/>
</dbReference>
<evidence type="ECO:0000259" key="4">
    <source>
        <dbReference type="PROSITE" id="PS51228"/>
    </source>
</evidence>
<keyword evidence="6" id="KW-1185">Reference proteome</keyword>
<sequence>MMMTNGVRLFDKLRLISRAGLYPGNYKIDTRQIIQINPGRNMSSSIDSQFEDAKKVLETLKKDPGNATKLRMYGLFKQATMGKCNAPKPSMVDFVGKAKWDAWNSLGKMTSAEAKQNYVNLVQELAGTQDTSVQSASTGLYKSILYTKSSGFATITLNRPAKKNALDLKAYDEIPHALEDADNDQNVKFVVMTGTGDYFSSGNDLANFTESSTGDLPADSKRGAETLRKYVASYIEFSKPLVGVINGPAIGIAVTVLGLFDLVYASDKATFHTPFAALGQSPEGCSSYIFPRLMGNARANELLMLGRKLNALDAYERGLVTEVFPDYTFRKEVTARLDAMSKLPGKSLLCSKQVLHNTQKDVLHKINIEECNNLTERWQSEDCMNAIAAFLTKKLTIENILWRLINGVMGKPFSDWPTTFQIVSGPAVDTPEFDQYL</sequence>
<dbReference type="SUPFAM" id="SSF52096">
    <property type="entry name" value="ClpP/crotonase"/>
    <property type="match status" value="1"/>
</dbReference>
<dbReference type="Pfam" id="PF00887">
    <property type="entry name" value="ACBP"/>
    <property type="match status" value="1"/>
</dbReference>
<dbReference type="PROSITE" id="PS51228">
    <property type="entry name" value="ACB_2"/>
    <property type="match status" value="1"/>
</dbReference>
<comment type="subcellular location">
    <subcellularLocation>
        <location evidence="1">Peroxisome</location>
    </subcellularLocation>
</comment>
<dbReference type="InterPro" id="IPR014748">
    <property type="entry name" value="Enoyl-CoA_hydra_C"/>
</dbReference>
<dbReference type="InterPro" id="IPR029045">
    <property type="entry name" value="ClpP/crotonase-like_dom_sf"/>
</dbReference>
<dbReference type="InterPro" id="IPR001753">
    <property type="entry name" value="Enoyl-CoA_hydra/iso"/>
</dbReference>
<name>T1IX27_STRMM</name>
<dbReference type="InterPro" id="IPR035984">
    <property type="entry name" value="Acyl-CoA-binding_sf"/>
</dbReference>
<evidence type="ECO:0000313" key="6">
    <source>
        <dbReference type="Proteomes" id="UP000014500"/>
    </source>
</evidence>
<dbReference type="Pfam" id="PF00378">
    <property type="entry name" value="ECH_1"/>
    <property type="match status" value="1"/>
</dbReference>